<evidence type="ECO:0000313" key="3">
    <source>
        <dbReference type="EMBL" id="AQV99471.1"/>
    </source>
</evidence>
<keyword evidence="2" id="KW-0732">Signal</keyword>
<gene>
    <name evidence="3" type="ORF">BJN34_36985</name>
</gene>
<name>A0A1U9V4R0_CUPNE</name>
<evidence type="ECO:0000256" key="2">
    <source>
        <dbReference type="SAM" id="SignalP"/>
    </source>
</evidence>
<sequence length="244" mass="24608">MRATSSPSMYPLCRAAVAALALLVAGPALADDDKSLIQKLIDADARVALQKLQQELDKNAPPPAVSAAPAGAAAKAAAEHAPQTIALYGVDGRNAGGAVTLRSYVRWGDQVYPARVGAKWRGYMVSAISERGTTFTRGKARVFAPVVQEDAAVLLESAQAGNAGVAGVPARSGPLPTQAASLPTAQGTPPFFPIPSMSPAPGVSPMHAPLPLPLPTAPVAPLAPVGSGGSPPALASPPATVVQR</sequence>
<dbReference type="RefSeq" id="WP_078201848.1">
    <property type="nucleotide sequence ID" value="NZ_CP017759.1"/>
</dbReference>
<feature type="region of interest" description="Disordered" evidence="1">
    <location>
        <begin position="213"/>
        <end position="244"/>
    </location>
</feature>
<dbReference type="EMBL" id="CP017759">
    <property type="protein sequence ID" value="AQV99471.1"/>
    <property type="molecule type" value="Genomic_DNA"/>
</dbReference>
<evidence type="ECO:0000313" key="4">
    <source>
        <dbReference type="Proteomes" id="UP000189627"/>
    </source>
</evidence>
<proteinExistence type="predicted"/>
<dbReference type="AlphaFoldDB" id="A0A1U9V4R0"/>
<feature type="chain" id="PRO_5012052797" description="Type IV pilus biogenesis protein PilP" evidence="2">
    <location>
        <begin position="31"/>
        <end position="244"/>
    </location>
</feature>
<evidence type="ECO:0000256" key="1">
    <source>
        <dbReference type="SAM" id="MobiDB-lite"/>
    </source>
</evidence>
<organism evidence="3 4">
    <name type="scientific">Cupriavidus necator</name>
    <name type="common">Alcaligenes eutrophus</name>
    <name type="synonym">Ralstonia eutropha</name>
    <dbReference type="NCBI Taxonomy" id="106590"/>
    <lineage>
        <taxon>Bacteria</taxon>
        <taxon>Pseudomonadati</taxon>
        <taxon>Pseudomonadota</taxon>
        <taxon>Betaproteobacteria</taxon>
        <taxon>Burkholderiales</taxon>
        <taxon>Burkholderiaceae</taxon>
        <taxon>Cupriavidus</taxon>
    </lineage>
</organism>
<dbReference type="OrthoDB" id="8965937at2"/>
<keyword evidence="3" id="KW-0614">Plasmid</keyword>
<feature type="compositionally biased region" description="Low complexity" evidence="1">
    <location>
        <begin position="219"/>
        <end position="244"/>
    </location>
</feature>
<dbReference type="KEGG" id="cuh:BJN34_36985"/>
<protein>
    <recommendedName>
        <fullName evidence="5">Type IV pilus biogenesis protein PilP</fullName>
    </recommendedName>
</protein>
<dbReference type="Proteomes" id="UP000189627">
    <property type="component" value="Plasmid pENH92"/>
</dbReference>
<evidence type="ECO:0008006" key="5">
    <source>
        <dbReference type="Google" id="ProtNLM"/>
    </source>
</evidence>
<accession>A0A1U9V4R0</accession>
<geneLocation type="plasmid" evidence="4">
    <name>penh92</name>
</geneLocation>
<feature type="signal peptide" evidence="2">
    <location>
        <begin position="1"/>
        <end position="30"/>
    </location>
</feature>
<reference evidence="4" key="1">
    <citation type="submission" date="2017-02" db="EMBL/GenBank/DDBJ databases">
        <title>Complete genome sequence of Cupriavidus necator strain NH9, a 3-chlorobenzoate degrader.</title>
        <authorList>
            <person name="Moriuchi R."/>
            <person name="Dohra H."/>
            <person name="Ogawa N."/>
        </authorList>
    </citation>
    <scope>NUCLEOTIDE SEQUENCE [LARGE SCALE GENOMIC DNA]</scope>
    <source>
        <strain evidence="4">NH9</strain>
        <plasmid evidence="4">penh92</plasmid>
    </source>
</reference>